<dbReference type="InterPro" id="IPR018980">
    <property type="entry name" value="FERM_PH-like_C"/>
</dbReference>
<feature type="domain" description="FERM C-terminal PH-like" evidence="2">
    <location>
        <begin position="2"/>
        <end position="26"/>
    </location>
</feature>
<feature type="region of interest" description="Disordered" evidence="1">
    <location>
        <begin position="81"/>
        <end position="107"/>
    </location>
</feature>
<organism evidence="3 4">
    <name type="scientific">Goodea atripinnis</name>
    <dbReference type="NCBI Taxonomy" id="208336"/>
    <lineage>
        <taxon>Eukaryota</taxon>
        <taxon>Metazoa</taxon>
        <taxon>Chordata</taxon>
        <taxon>Craniata</taxon>
        <taxon>Vertebrata</taxon>
        <taxon>Euteleostomi</taxon>
        <taxon>Actinopterygii</taxon>
        <taxon>Neopterygii</taxon>
        <taxon>Teleostei</taxon>
        <taxon>Neoteleostei</taxon>
        <taxon>Acanthomorphata</taxon>
        <taxon>Ovalentaria</taxon>
        <taxon>Atherinomorphae</taxon>
        <taxon>Cyprinodontiformes</taxon>
        <taxon>Goodeidae</taxon>
        <taxon>Goodea</taxon>
    </lineage>
</organism>
<accession>A0ABV0NR64</accession>
<dbReference type="Proteomes" id="UP001476798">
    <property type="component" value="Unassembled WGS sequence"/>
</dbReference>
<dbReference type="InterPro" id="IPR011993">
    <property type="entry name" value="PH-like_dom_sf"/>
</dbReference>
<dbReference type="Pfam" id="PF09380">
    <property type="entry name" value="FERM_C"/>
    <property type="match status" value="1"/>
</dbReference>
<name>A0ABV0NR64_9TELE</name>
<evidence type="ECO:0000313" key="3">
    <source>
        <dbReference type="EMBL" id="MEQ2173903.1"/>
    </source>
</evidence>
<proteinExistence type="predicted"/>
<dbReference type="EMBL" id="JAHRIO010050058">
    <property type="protein sequence ID" value="MEQ2173903.1"/>
    <property type="molecule type" value="Genomic_DNA"/>
</dbReference>
<evidence type="ECO:0000313" key="4">
    <source>
        <dbReference type="Proteomes" id="UP001476798"/>
    </source>
</evidence>
<sequence length="107" mass="12198">MVNYRACKNLWKACVEHHTFFRLERPIPPQKNFFAHYFSLGSKFRYWNSLFVQDGTRLRPSSVGHLVDHVIHASPSLPVFSSNHKSASSTQANSISLDSTPSVKTFC</sequence>
<comment type="caution">
    <text evidence="3">The sequence shown here is derived from an EMBL/GenBank/DDBJ whole genome shotgun (WGS) entry which is preliminary data.</text>
</comment>
<protein>
    <recommendedName>
        <fullName evidence="2">FERM C-terminal PH-like domain-containing protein</fullName>
    </recommendedName>
</protein>
<evidence type="ECO:0000256" key="1">
    <source>
        <dbReference type="SAM" id="MobiDB-lite"/>
    </source>
</evidence>
<dbReference type="PANTHER" id="PTHR23280:SF27">
    <property type="entry name" value="TYROSINE-PROTEIN PHOSPHATASE NON-RECEPTOR TYPE"/>
    <property type="match status" value="1"/>
</dbReference>
<dbReference type="Gene3D" id="2.30.29.30">
    <property type="entry name" value="Pleckstrin-homology domain (PH domain)/Phosphotyrosine-binding domain (PTB)"/>
    <property type="match status" value="1"/>
</dbReference>
<dbReference type="SUPFAM" id="SSF50729">
    <property type="entry name" value="PH domain-like"/>
    <property type="match status" value="1"/>
</dbReference>
<evidence type="ECO:0000259" key="2">
    <source>
        <dbReference type="Pfam" id="PF09380"/>
    </source>
</evidence>
<reference evidence="3 4" key="1">
    <citation type="submission" date="2021-06" db="EMBL/GenBank/DDBJ databases">
        <authorList>
            <person name="Palmer J.M."/>
        </authorList>
    </citation>
    <scope>NUCLEOTIDE SEQUENCE [LARGE SCALE GENOMIC DNA]</scope>
    <source>
        <strain evidence="3 4">GA_2019</strain>
        <tissue evidence="3">Muscle</tissue>
    </source>
</reference>
<gene>
    <name evidence="3" type="ORF">GOODEAATRI_002356</name>
</gene>
<dbReference type="PANTHER" id="PTHR23280">
    <property type="entry name" value="4.1 G PROTEIN"/>
    <property type="match status" value="1"/>
</dbReference>
<keyword evidence="4" id="KW-1185">Reference proteome</keyword>